<dbReference type="InterPro" id="IPR001001">
    <property type="entry name" value="DNA_polIII_beta"/>
</dbReference>
<comment type="function">
    <text evidence="10">Confers DNA tethering and processivity to DNA polymerases and other proteins. Acts as a clamp, forming a ring around DNA (a reaction catalyzed by the clamp-loading complex) which diffuses in an ATP-independent manner freely and bidirectionally along dsDNA. Initially characterized for its ability to contact the catalytic subunit of DNA polymerase III (Pol III), a complex, multichain enzyme responsible for most of the replicative synthesis in bacteria; Pol III exhibits 3'-5' exonuclease proofreading activity. The beta chain is required for initiation of replication as well as for processivity of DNA replication.</text>
</comment>
<evidence type="ECO:0000259" key="13">
    <source>
        <dbReference type="Pfam" id="PF02768"/>
    </source>
</evidence>
<evidence type="ECO:0000259" key="12">
    <source>
        <dbReference type="Pfam" id="PF02767"/>
    </source>
</evidence>
<evidence type="ECO:0000256" key="8">
    <source>
        <dbReference type="ARBA" id="ARBA00022932"/>
    </source>
</evidence>
<dbReference type="EMBL" id="CP114052">
    <property type="protein sequence ID" value="WAW14919.1"/>
    <property type="molecule type" value="Genomic_DNA"/>
</dbReference>
<dbReference type="RefSeq" id="WP_269311611.1">
    <property type="nucleotide sequence ID" value="NZ_CP114052.1"/>
</dbReference>
<dbReference type="Gene3D" id="3.70.10.10">
    <property type="match status" value="1"/>
</dbReference>
<feature type="domain" description="DNA polymerase III beta sliding clamp C-terminal" evidence="13">
    <location>
        <begin position="245"/>
        <end position="364"/>
    </location>
</feature>
<dbReference type="PANTHER" id="PTHR30478">
    <property type="entry name" value="DNA POLYMERASE III SUBUNIT BETA"/>
    <property type="match status" value="1"/>
</dbReference>
<proteinExistence type="inferred from homology"/>
<dbReference type="Gene3D" id="3.10.150.10">
    <property type="entry name" value="DNA Polymerase III, subunit A, domain 2"/>
    <property type="match status" value="1"/>
</dbReference>
<dbReference type="SMART" id="SM00480">
    <property type="entry name" value="POL3Bc"/>
    <property type="match status" value="1"/>
</dbReference>
<evidence type="ECO:0000256" key="6">
    <source>
        <dbReference type="ARBA" id="ARBA00022695"/>
    </source>
</evidence>
<evidence type="ECO:0000256" key="7">
    <source>
        <dbReference type="ARBA" id="ARBA00022705"/>
    </source>
</evidence>
<evidence type="ECO:0000313" key="15">
    <source>
        <dbReference type="Proteomes" id="UP001164187"/>
    </source>
</evidence>
<evidence type="ECO:0000256" key="3">
    <source>
        <dbReference type="ARBA" id="ARBA00021035"/>
    </source>
</evidence>
<evidence type="ECO:0000256" key="4">
    <source>
        <dbReference type="ARBA" id="ARBA00022490"/>
    </source>
</evidence>
<keyword evidence="6 10" id="KW-0548">Nucleotidyltransferase</keyword>
<evidence type="ECO:0000256" key="5">
    <source>
        <dbReference type="ARBA" id="ARBA00022679"/>
    </source>
</evidence>
<dbReference type="NCBIfam" id="TIGR00663">
    <property type="entry name" value="dnan"/>
    <property type="match status" value="1"/>
</dbReference>
<keyword evidence="4 10" id="KW-0963">Cytoplasm</keyword>
<keyword evidence="8 10" id="KW-0239">DNA-directed DNA polymerase</keyword>
<dbReference type="Proteomes" id="UP001164187">
    <property type="component" value="Chromosome"/>
</dbReference>
<dbReference type="InterPro" id="IPR022634">
    <property type="entry name" value="DNA_polIII_beta_N"/>
</dbReference>
<dbReference type="InterPro" id="IPR046938">
    <property type="entry name" value="DNA_clamp_sf"/>
</dbReference>
<evidence type="ECO:0000259" key="11">
    <source>
        <dbReference type="Pfam" id="PF00712"/>
    </source>
</evidence>
<dbReference type="CDD" id="cd00140">
    <property type="entry name" value="beta_clamp"/>
    <property type="match status" value="1"/>
</dbReference>
<dbReference type="Pfam" id="PF02768">
    <property type="entry name" value="DNA_pol3_beta_3"/>
    <property type="match status" value="1"/>
</dbReference>
<dbReference type="PIRSF" id="PIRSF000804">
    <property type="entry name" value="DNA_pol_III_b"/>
    <property type="match status" value="1"/>
</dbReference>
<evidence type="ECO:0000256" key="9">
    <source>
        <dbReference type="ARBA" id="ARBA00023125"/>
    </source>
</evidence>
<dbReference type="Pfam" id="PF00712">
    <property type="entry name" value="DNA_pol3_beta"/>
    <property type="match status" value="1"/>
</dbReference>
<keyword evidence="9" id="KW-0238">DNA-binding</keyword>
<sequence>MNILCNQKKLANAISIAQKAINNRSNVEMFKGLLFSAKGNILTITGYDNEISIKTNIEAQVNTEGDFVVNSRLIGDIIRKLPDTFISIETDDDYNVFVNCANSRFKIKGIASEDFPRQSEISMENMISFDQTEMRNMIRQTVFATANEPINPTLAGELFEIRNNDINMVAVDGYRLAVRKSNIDNKQDSEINVIIPGTTLHHLTSLLTDEGEFYIGVDDKNIIFKLANTQIVARLIEGNFTKYENLLPKEYITKIKIDTRELQNSIERAALLFSGDRNNLIKISVTDKMMVITSNTENGNAYEEIEIEFEGENIEIAFNSRYLLEGIKNIDSERIYMEFGGSVNPCIIKPVDGVEYIYLLLPVRVNN</sequence>
<dbReference type="InterPro" id="IPR022635">
    <property type="entry name" value="DNA_polIII_beta_C"/>
</dbReference>
<keyword evidence="15" id="KW-1185">Reference proteome</keyword>
<reference evidence="14" key="1">
    <citation type="submission" date="2022-12" db="EMBL/GenBank/DDBJ databases">
        <title>Peptostreptococcus.</title>
        <authorList>
            <person name="Lee S.H."/>
        </authorList>
    </citation>
    <scope>NUCLEOTIDE SEQUENCE</scope>
    <source>
        <strain evidence="14">CBA3647</strain>
    </source>
</reference>
<keyword evidence="7 10" id="KW-0235">DNA replication</keyword>
<protein>
    <recommendedName>
        <fullName evidence="3 10">Beta sliding clamp</fullName>
    </recommendedName>
</protein>
<dbReference type="GO" id="GO:0003887">
    <property type="term" value="F:DNA-directed DNA polymerase activity"/>
    <property type="evidence" value="ECO:0007669"/>
    <property type="project" value="UniProtKB-EC"/>
</dbReference>
<keyword evidence="5 10" id="KW-0808">Transferase</keyword>
<dbReference type="PANTHER" id="PTHR30478:SF0">
    <property type="entry name" value="BETA SLIDING CLAMP"/>
    <property type="match status" value="1"/>
</dbReference>
<evidence type="ECO:0000256" key="1">
    <source>
        <dbReference type="ARBA" id="ARBA00004496"/>
    </source>
</evidence>
<dbReference type="SUPFAM" id="SSF55979">
    <property type="entry name" value="DNA clamp"/>
    <property type="match status" value="3"/>
</dbReference>
<evidence type="ECO:0000313" key="14">
    <source>
        <dbReference type="EMBL" id="WAW14919.1"/>
    </source>
</evidence>
<comment type="subunit">
    <text evidence="10">Forms a ring-shaped head-to-tail homodimer around DNA.</text>
</comment>
<comment type="subcellular location">
    <subcellularLocation>
        <location evidence="1 10">Cytoplasm</location>
    </subcellularLocation>
</comment>
<comment type="similarity">
    <text evidence="2 10">Belongs to the beta sliding clamp family.</text>
</comment>
<evidence type="ECO:0000256" key="10">
    <source>
        <dbReference type="PIRNR" id="PIRNR000804"/>
    </source>
</evidence>
<name>A0ABY7JNH4_9FIRM</name>
<accession>A0ABY7JNH4</accession>
<feature type="domain" description="DNA polymerase III beta sliding clamp N-terminal" evidence="11">
    <location>
        <begin position="1"/>
        <end position="117"/>
    </location>
</feature>
<dbReference type="Pfam" id="PF02767">
    <property type="entry name" value="DNA_pol3_beta_2"/>
    <property type="match status" value="1"/>
</dbReference>
<dbReference type="InterPro" id="IPR022637">
    <property type="entry name" value="DNA_polIII_beta_cen"/>
</dbReference>
<organism evidence="14 15">
    <name type="scientific">Peptostreptococcus equinus</name>
    <dbReference type="NCBI Taxonomy" id="3003601"/>
    <lineage>
        <taxon>Bacteria</taxon>
        <taxon>Bacillati</taxon>
        <taxon>Bacillota</taxon>
        <taxon>Clostridia</taxon>
        <taxon>Peptostreptococcales</taxon>
        <taxon>Peptostreptococcaceae</taxon>
        <taxon>Peptostreptococcus</taxon>
    </lineage>
</organism>
<evidence type="ECO:0000256" key="2">
    <source>
        <dbReference type="ARBA" id="ARBA00010752"/>
    </source>
</evidence>
<feature type="domain" description="DNA polymerase III beta sliding clamp central" evidence="12">
    <location>
        <begin position="130"/>
        <end position="240"/>
    </location>
</feature>
<gene>
    <name evidence="14" type="primary">dnaN</name>
    <name evidence="14" type="ORF">O0R46_00015</name>
</gene>